<dbReference type="InterPro" id="IPR029021">
    <property type="entry name" value="Prot-tyrosine_phosphatase-like"/>
</dbReference>
<evidence type="ECO:0000313" key="10">
    <source>
        <dbReference type="EMBL" id="KAA8498551.1"/>
    </source>
</evidence>
<dbReference type="Proteomes" id="UP000324585">
    <property type="component" value="Unassembled WGS sequence"/>
</dbReference>
<dbReference type="PROSITE" id="PS50056">
    <property type="entry name" value="TYR_PHOSPHATASE_2"/>
    <property type="match status" value="1"/>
</dbReference>
<organism evidence="10 11">
    <name type="scientific">Porphyridium purpureum</name>
    <name type="common">Red alga</name>
    <name type="synonym">Porphyridium cruentum</name>
    <dbReference type="NCBI Taxonomy" id="35688"/>
    <lineage>
        <taxon>Eukaryota</taxon>
        <taxon>Rhodophyta</taxon>
        <taxon>Bangiophyceae</taxon>
        <taxon>Porphyridiales</taxon>
        <taxon>Porphyridiaceae</taxon>
        <taxon>Porphyridium</taxon>
    </lineage>
</organism>
<dbReference type="InterPro" id="IPR000340">
    <property type="entry name" value="Dual-sp_phosphatase_cat-dom"/>
</dbReference>
<dbReference type="PROSITE" id="PS50054">
    <property type="entry name" value="TYR_PHOSPHATASE_DUAL"/>
    <property type="match status" value="1"/>
</dbReference>
<evidence type="ECO:0000256" key="2">
    <source>
        <dbReference type="ARBA" id="ARBA00013081"/>
    </source>
</evidence>
<name>A0A5J4Z3Z1_PORPP</name>
<feature type="domain" description="Tyrosine specific protein phosphatases" evidence="9">
    <location>
        <begin position="130"/>
        <end position="184"/>
    </location>
</feature>
<dbReference type="EMBL" id="VRMN01000001">
    <property type="protein sequence ID" value="KAA8498551.1"/>
    <property type="molecule type" value="Genomic_DNA"/>
</dbReference>
<evidence type="ECO:0000256" key="4">
    <source>
        <dbReference type="ARBA" id="ARBA00022912"/>
    </source>
</evidence>
<evidence type="ECO:0000259" key="9">
    <source>
        <dbReference type="PROSITE" id="PS50056"/>
    </source>
</evidence>
<feature type="active site" description="Phosphocysteine intermediate" evidence="7">
    <location>
        <position position="150"/>
    </location>
</feature>
<dbReference type="AlphaFoldDB" id="A0A5J4Z3Z1"/>
<keyword evidence="4" id="KW-0904">Protein phosphatase</keyword>
<keyword evidence="11" id="KW-1185">Reference proteome</keyword>
<dbReference type="EC" id="3.1.3.16" evidence="2"/>
<dbReference type="GO" id="GO:0043409">
    <property type="term" value="P:negative regulation of MAPK cascade"/>
    <property type="evidence" value="ECO:0007669"/>
    <property type="project" value="TreeGrafter"/>
</dbReference>
<protein>
    <recommendedName>
        <fullName evidence="2">protein-serine/threonine phosphatase</fullName>
        <ecNumber evidence="2">3.1.3.16</ecNumber>
    </recommendedName>
</protein>
<evidence type="ECO:0000259" key="8">
    <source>
        <dbReference type="PROSITE" id="PS50054"/>
    </source>
</evidence>
<dbReference type="Gene3D" id="3.90.190.10">
    <property type="entry name" value="Protein tyrosine phosphatase superfamily"/>
    <property type="match status" value="1"/>
</dbReference>
<sequence>MEHDNALLVERGLGSLERFWDYKTAEQIRDLSDEQRVALQHVRRILAGNLDRYPAIPCDMMQGQVFLADASFILKTDAMVMREKYGFTHVLNCAGQEVGTTAEQYAPAEIKLMVLDAKDVHGYDMMTHAEAAIAFIDECVRAGGKAAVHCVAGVNRSGCMVVAYLLWKTRQPLLQTIKQAREARGPILTNASFQVQIVKYASELGVDLRETPPL</sequence>
<dbReference type="OMA" id="AISWEQS"/>
<dbReference type="InterPro" id="IPR020422">
    <property type="entry name" value="TYR_PHOSPHATASE_DUAL_dom"/>
</dbReference>
<dbReference type="InterPro" id="IPR000387">
    <property type="entry name" value="Tyr_Pase_dom"/>
</dbReference>
<dbReference type="OrthoDB" id="426001at2759"/>
<feature type="domain" description="Tyrosine-protein phosphatase" evidence="8">
    <location>
        <begin position="56"/>
        <end position="206"/>
    </location>
</feature>
<evidence type="ECO:0000313" key="11">
    <source>
        <dbReference type="Proteomes" id="UP000324585"/>
    </source>
</evidence>
<reference evidence="11" key="1">
    <citation type="journal article" date="2019" name="Nat. Commun.">
        <title>Expansion of phycobilisome linker gene families in mesophilic red algae.</title>
        <authorList>
            <person name="Lee J."/>
            <person name="Kim D."/>
            <person name="Bhattacharya D."/>
            <person name="Yoon H.S."/>
        </authorList>
    </citation>
    <scope>NUCLEOTIDE SEQUENCE [LARGE SCALE GENOMIC DNA]</scope>
    <source>
        <strain evidence="11">CCMP 1328</strain>
    </source>
</reference>
<dbReference type="PANTHER" id="PTHR45682">
    <property type="entry name" value="AGAP008228-PA"/>
    <property type="match status" value="1"/>
</dbReference>
<dbReference type="GO" id="GO:0005737">
    <property type="term" value="C:cytoplasm"/>
    <property type="evidence" value="ECO:0007669"/>
    <property type="project" value="TreeGrafter"/>
</dbReference>
<evidence type="ECO:0000256" key="6">
    <source>
        <dbReference type="ARBA" id="ARBA00048336"/>
    </source>
</evidence>
<dbReference type="CDD" id="cd14498">
    <property type="entry name" value="DSP"/>
    <property type="match status" value="1"/>
</dbReference>
<dbReference type="GO" id="GO:0033549">
    <property type="term" value="F:MAP kinase phosphatase activity"/>
    <property type="evidence" value="ECO:0007669"/>
    <property type="project" value="TreeGrafter"/>
</dbReference>
<keyword evidence="3" id="KW-0378">Hydrolase</keyword>
<dbReference type="GO" id="GO:0004722">
    <property type="term" value="F:protein serine/threonine phosphatase activity"/>
    <property type="evidence" value="ECO:0007669"/>
    <property type="project" value="UniProtKB-EC"/>
</dbReference>
<evidence type="ECO:0000256" key="5">
    <source>
        <dbReference type="ARBA" id="ARBA00047761"/>
    </source>
</evidence>
<evidence type="ECO:0000256" key="3">
    <source>
        <dbReference type="ARBA" id="ARBA00022801"/>
    </source>
</evidence>
<evidence type="ECO:0000256" key="1">
    <source>
        <dbReference type="ARBA" id="ARBA00008601"/>
    </source>
</evidence>
<proteinExistence type="inferred from homology"/>
<accession>A0A5J4Z3Z1</accession>
<dbReference type="PANTHER" id="PTHR45682:SF1">
    <property type="entry name" value="DUAL SPECIFICITY PROTEIN PHOSPHATASE 3"/>
    <property type="match status" value="1"/>
</dbReference>
<comment type="catalytic activity">
    <reaction evidence="6">
        <text>O-phospho-L-threonyl-[protein] + H2O = L-threonyl-[protein] + phosphate</text>
        <dbReference type="Rhea" id="RHEA:47004"/>
        <dbReference type="Rhea" id="RHEA-COMP:11060"/>
        <dbReference type="Rhea" id="RHEA-COMP:11605"/>
        <dbReference type="ChEBI" id="CHEBI:15377"/>
        <dbReference type="ChEBI" id="CHEBI:30013"/>
        <dbReference type="ChEBI" id="CHEBI:43474"/>
        <dbReference type="ChEBI" id="CHEBI:61977"/>
        <dbReference type="EC" id="3.1.3.16"/>
    </reaction>
</comment>
<comment type="caution">
    <text evidence="10">The sequence shown here is derived from an EMBL/GenBank/DDBJ whole genome shotgun (WGS) entry which is preliminary data.</text>
</comment>
<dbReference type="InterPro" id="IPR020405">
    <property type="entry name" value="Atypical_DUSP_subfamA"/>
</dbReference>
<dbReference type="GO" id="GO:0008138">
    <property type="term" value="F:protein tyrosine/serine/threonine phosphatase activity"/>
    <property type="evidence" value="ECO:0007669"/>
    <property type="project" value="InterPro"/>
</dbReference>
<gene>
    <name evidence="10" type="ORF">FVE85_6136</name>
</gene>
<comment type="catalytic activity">
    <reaction evidence="5">
        <text>O-phospho-L-seryl-[protein] + H2O = L-seryl-[protein] + phosphate</text>
        <dbReference type="Rhea" id="RHEA:20629"/>
        <dbReference type="Rhea" id="RHEA-COMP:9863"/>
        <dbReference type="Rhea" id="RHEA-COMP:11604"/>
        <dbReference type="ChEBI" id="CHEBI:15377"/>
        <dbReference type="ChEBI" id="CHEBI:29999"/>
        <dbReference type="ChEBI" id="CHEBI:43474"/>
        <dbReference type="ChEBI" id="CHEBI:83421"/>
        <dbReference type="EC" id="3.1.3.16"/>
    </reaction>
</comment>
<dbReference type="PROSITE" id="PS00383">
    <property type="entry name" value="TYR_PHOSPHATASE_1"/>
    <property type="match status" value="1"/>
</dbReference>
<evidence type="ECO:0000256" key="7">
    <source>
        <dbReference type="PIRSR" id="PIRSR620405-1"/>
    </source>
</evidence>
<dbReference type="Pfam" id="PF00782">
    <property type="entry name" value="DSPc"/>
    <property type="match status" value="1"/>
</dbReference>
<dbReference type="SUPFAM" id="SSF52799">
    <property type="entry name" value="(Phosphotyrosine protein) phosphatases II"/>
    <property type="match status" value="1"/>
</dbReference>
<dbReference type="SMART" id="SM00195">
    <property type="entry name" value="DSPc"/>
    <property type="match status" value="1"/>
</dbReference>
<dbReference type="InterPro" id="IPR016130">
    <property type="entry name" value="Tyr_Pase_AS"/>
</dbReference>
<comment type="similarity">
    <text evidence="1">Belongs to the protein-tyrosine phosphatase family. Non-receptor class dual specificity subfamily.</text>
</comment>